<sequence>MTNATQAPSTDATVSRMDRGQDTMPKLPVPALNDTLDRYLASVRPLLDGQPERWERTQRAVEAFRSGDGPRLQKLLEDRAAASETSWLLDWWNEYAYFSNRESVCFYVNYCFGFRQDPRPELDWLTRAASLATGMLDFRAEVRSRELEPDAMRGQPFCMYQYNYLFNTCRIPAAPLDHTEFYGYDGNEHVAVVCRGRFYTFETVHADGTRLSTLEILHQLRRVYALATSKSAQTDQDADLPLGVLSADHRDVWAEKRTRLLAAHPDNAEQLRRIESAVFLICLDESRPETDAEFSRACWHGDGRNRFYDKCFQLLAFANGRCGFNGEHSLVDGTTTSRMCRFALERTEKAELPLGTDAVLAALATTATTASLPEPSLVTVQYDDAVRADIRDARATWESEAAAHDVSVLRHVAYGKSRMKRFNVSPDAYVQMAIQLAYYRMQGVCRSTYESAATRRFRYGRTETARSVSDASLAWVKAMASSSVSYSTKADMLRKAIATHSRNTVLAVGGQGVDRHLLGFRMLLAEASEKQETPDIFADPTYAYSTHWFLSTSQITDPAVHTYAWGEVVPDGYGIAYMVNDDFVYANICSKGLESDRMRAHFAQALDDIDKAKEAAKTAAAQAPVSGAVAAQKGEPRSQSVAVTAVTSVPVRSLGAIGDGGMAMVDEVALDAFTRCF</sequence>
<evidence type="ECO:0000256" key="11">
    <source>
        <dbReference type="ARBA" id="ARBA00023136"/>
    </source>
</evidence>
<feature type="active site" description="Proton acceptor" evidence="18">
    <location>
        <position position="328"/>
    </location>
</feature>
<evidence type="ECO:0000256" key="10">
    <source>
        <dbReference type="ARBA" id="ARBA00023128"/>
    </source>
</evidence>
<dbReference type="GO" id="GO:0005777">
    <property type="term" value="C:peroxisome"/>
    <property type="evidence" value="ECO:0007669"/>
    <property type="project" value="UniProtKB-SubCell"/>
</dbReference>
<evidence type="ECO:0000256" key="8">
    <source>
        <dbReference type="ARBA" id="ARBA00022946"/>
    </source>
</evidence>
<evidence type="ECO:0000256" key="13">
    <source>
        <dbReference type="ARBA" id="ARBA00023315"/>
    </source>
</evidence>
<dbReference type="AlphaFoldDB" id="A0A4P9XM94"/>
<dbReference type="GO" id="GO:0005743">
    <property type="term" value="C:mitochondrial inner membrane"/>
    <property type="evidence" value="ECO:0007669"/>
    <property type="project" value="UniProtKB-SubCell"/>
</dbReference>
<dbReference type="Gene3D" id="3.30.559.70">
    <property type="entry name" value="Choline/Carnitine o-acyltransferase, domain 2"/>
    <property type="match status" value="1"/>
</dbReference>
<evidence type="ECO:0000313" key="22">
    <source>
        <dbReference type="EMBL" id="RKP07018.1"/>
    </source>
</evidence>
<keyword evidence="23" id="KW-1185">Reference proteome</keyword>
<dbReference type="EC" id="2.3.1.7" evidence="16"/>
<dbReference type="PANTHER" id="PTHR22589:SF103">
    <property type="entry name" value="CARNITINE O-ACETYL-TRANSFERASE, ISOFORM A-RELATED"/>
    <property type="match status" value="1"/>
</dbReference>
<comment type="subcellular location">
    <subcellularLocation>
        <location evidence="2">Mitochondrion inner membrane</location>
        <topology evidence="2">Peripheral membrane protein</topology>
        <orientation evidence="2">Matrix side</orientation>
    </subcellularLocation>
    <subcellularLocation>
        <location evidence="1">Peroxisome</location>
    </subcellularLocation>
</comment>
<feature type="region of interest" description="Disordered" evidence="20">
    <location>
        <begin position="1"/>
        <end position="28"/>
    </location>
</feature>
<evidence type="ECO:0000256" key="17">
    <source>
        <dbReference type="ARBA" id="ARBA00073438"/>
    </source>
</evidence>
<reference evidence="23" key="1">
    <citation type="journal article" date="2018" name="Nat. Microbiol.">
        <title>Leveraging single-cell genomics to expand the fungal tree of life.</title>
        <authorList>
            <person name="Ahrendt S.R."/>
            <person name="Quandt C.A."/>
            <person name="Ciobanu D."/>
            <person name="Clum A."/>
            <person name="Salamov A."/>
            <person name="Andreopoulos B."/>
            <person name="Cheng J.F."/>
            <person name="Woyke T."/>
            <person name="Pelin A."/>
            <person name="Henrissat B."/>
            <person name="Reynolds N.K."/>
            <person name="Benny G.L."/>
            <person name="Smith M.E."/>
            <person name="James T.Y."/>
            <person name="Grigoriev I.V."/>
        </authorList>
    </citation>
    <scope>NUCLEOTIDE SEQUENCE [LARGE SCALE GENOMIC DNA]</scope>
    <source>
        <strain evidence="23">RSA 1356</strain>
    </source>
</reference>
<evidence type="ECO:0000256" key="15">
    <source>
        <dbReference type="ARBA" id="ARBA00053195"/>
    </source>
</evidence>
<evidence type="ECO:0000256" key="5">
    <source>
        <dbReference type="ARBA" id="ARBA00022679"/>
    </source>
</evidence>
<dbReference type="Proteomes" id="UP000271241">
    <property type="component" value="Unassembled WGS sequence"/>
</dbReference>
<evidence type="ECO:0000256" key="20">
    <source>
        <dbReference type="SAM" id="MobiDB-lite"/>
    </source>
</evidence>
<dbReference type="FunFam" id="3.30.559.70:FF:000007">
    <property type="entry name" value="Carnitine O-acetyltransferase, mitochondrial"/>
    <property type="match status" value="1"/>
</dbReference>
<dbReference type="PANTHER" id="PTHR22589">
    <property type="entry name" value="CARNITINE O-ACYLTRANSFERASE"/>
    <property type="match status" value="1"/>
</dbReference>
<dbReference type="Gene3D" id="3.30.559.10">
    <property type="entry name" value="Chloramphenicol acetyltransferase-like domain"/>
    <property type="match status" value="1"/>
</dbReference>
<dbReference type="PROSITE" id="PS00440">
    <property type="entry name" value="ACYLTRANSF_C_2"/>
    <property type="match status" value="1"/>
</dbReference>
<dbReference type="SUPFAM" id="SSF52777">
    <property type="entry name" value="CoA-dependent acyltransferases"/>
    <property type="match status" value="2"/>
</dbReference>
<comment type="similarity">
    <text evidence="3 19">Belongs to the carnitine/choline acetyltransferase family.</text>
</comment>
<evidence type="ECO:0000256" key="7">
    <source>
        <dbReference type="ARBA" id="ARBA00022832"/>
    </source>
</evidence>
<keyword evidence="13 19" id="KW-0012">Acyltransferase</keyword>
<keyword evidence="9" id="KW-0443">Lipid metabolism</keyword>
<keyword evidence="11" id="KW-0472">Membrane</keyword>
<name>A0A4P9XM94_9FUNG</name>
<evidence type="ECO:0000256" key="12">
    <source>
        <dbReference type="ARBA" id="ARBA00023140"/>
    </source>
</evidence>
<evidence type="ECO:0000259" key="21">
    <source>
        <dbReference type="Pfam" id="PF00755"/>
    </source>
</evidence>
<evidence type="ECO:0000313" key="23">
    <source>
        <dbReference type="Proteomes" id="UP000271241"/>
    </source>
</evidence>
<keyword evidence="8" id="KW-0809">Transit peptide</keyword>
<evidence type="ECO:0000256" key="6">
    <source>
        <dbReference type="ARBA" id="ARBA00022792"/>
    </source>
</evidence>
<dbReference type="GO" id="GO:0004092">
    <property type="term" value="F:carnitine O-acetyltransferase activity"/>
    <property type="evidence" value="ECO:0007669"/>
    <property type="project" value="UniProtKB-EC"/>
</dbReference>
<evidence type="ECO:0000256" key="14">
    <source>
        <dbReference type="ARBA" id="ARBA00052702"/>
    </source>
</evidence>
<feature type="compositionally biased region" description="Polar residues" evidence="20">
    <location>
        <begin position="1"/>
        <end position="13"/>
    </location>
</feature>
<dbReference type="InterPro" id="IPR023213">
    <property type="entry name" value="CAT-like_dom_sf"/>
</dbReference>
<evidence type="ECO:0000256" key="2">
    <source>
        <dbReference type="ARBA" id="ARBA00004443"/>
    </source>
</evidence>
<dbReference type="STRING" id="78915.A0A4P9XM94"/>
<dbReference type="OrthoDB" id="240216at2759"/>
<dbReference type="GO" id="GO:0009437">
    <property type="term" value="P:carnitine metabolic process"/>
    <property type="evidence" value="ECO:0007669"/>
    <property type="project" value="TreeGrafter"/>
</dbReference>
<evidence type="ECO:0000256" key="4">
    <source>
        <dbReference type="ARBA" id="ARBA00022448"/>
    </source>
</evidence>
<dbReference type="InterPro" id="IPR039551">
    <property type="entry name" value="Cho/carn_acyl_trans"/>
</dbReference>
<dbReference type="Pfam" id="PF00755">
    <property type="entry name" value="Carn_acyltransf"/>
    <property type="match status" value="1"/>
</dbReference>
<dbReference type="EMBL" id="KZ992779">
    <property type="protein sequence ID" value="RKP07018.1"/>
    <property type="molecule type" value="Genomic_DNA"/>
</dbReference>
<dbReference type="InterPro" id="IPR000542">
    <property type="entry name" value="Carn_acyl_trans"/>
</dbReference>
<comment type="function">
    <text evidence="15">Carnitine acetylase is specific for short chain fatty acids. Carnitine acetylase seems to affect the flux through the pyruvate dehydrogenase complex. It may be involved as well in the transport of acetyl-CoA into mitochondria.</text>
</comment>
<evidence type="ECO:0000256" key="19">
    <source>
        <dbReference type="RuleBase" id="RU003801"/>
    </source>
</evidence>
<feature type="domain" description="Choline/carnitine acyltransferase" evidence="21">
    <location>
        <begin position="27"/>
        <end position="607"/>
    </location>
</feature>
<keyword evidence="6" id="KW-0999">Mitochondrion inner membrane</keyword>
<keyword evidence="10" id="KW-0496">Mitochondrion</keyword>
<evidence type="ECO:0000256" key="9">
    <source>
        <dbReference type="ARBA" id="ARBA00023098"/>
    </source>
</evidence>
<protein>
    <recommendedName>
        <fullName evidence="17">Carnitine O-acetyltransferase, mitochondrial</fullName>
        <ecNumber evidence="16">2.3.1.7</ecNumber>
    </recommendedName>
</protein>
<gene>
    <name evidence="22" type="ORF">THASP1DRAFT_35008</name>
</gene>
<accession>A0A4P9XM94</accession>
<comment type="catalytic activity">
    <reaction evidence="14">
        <text>(R)-carnitine + acetyl-CoA = O-acetyl-(R)-carnitine + CoA</text>
        <dbReference type="Rhea" id="RHEA:21136"/>
        <dbReference type="ChEBI" id="CHEBI:16347"/>
        <dbReference type="ChEBI" id="CHEBI:57287"/>
        <dbReference type="ChEBI" id="CHEBI:57288"/>
        <dbReference type="ChEBI" id="CHEBI:57589"/>
        <dbReference type="EC" id="2.3.1.7"/>
    </reaction>
</comment>
<evidence type="ECO:0000256" key="18">
    <source>
        <dbReference type="PIRSR" id="PIRSR600542-1"/>
    </source>
</evidence>
<keyword evidence="12" id="KW-0576">Peroxisome</keyword>
<keyword evidence="5 19" id="KW-0808">Transferase</keyword>
<dbReference type="InterPro" id="IPR042231">
    <property type="entry name" value="Cho/carn_acyl_trans_2"/>
</dbReference>
<dbReference type="GO" id="GO:0006631">
    <property type="term" value="P:fatty acid metabolic process"/>
    <property type="evidence" value="ECO:0007669"/>
    <property type="project" value="UniProtKB-KW"/>
</dbReference>
<proteinExistence type="inferred from homology"/>
<keyword evidence="7" id="KW-0276">Fatty acid metabolism</keyword>
<organism evidence="22 23">
    <name type="scientific">Thamnocephalis sphaerospora</name>
    <dbReference type="NCBI Taxonomy" id="78915"/>
    <lineage>
        <taxon>Eukaryota</taxon>
        <taxon>Fungi</taxon>
        <taxon>Fungi incertae sedis</taxon>
        <taxon>Zoopagomycota</taxon>
        <taxon>Zoopagomycotina</taxon>
        <taxon>Zoopagomycetes</taxon>
        <taxon>Zoopagales</taxon>
        <taxon>Sigmoideomycetaceae</taxon>
        <taxon>Thamnocephalis</taxon>
    </lineage>
</organism>
<evidence type="ECO:0000256" key="1">
    <source>
        <dbReference type="ARBA" id="ARBA00004275"/>
    </source>
</evidence>
<keyword evidence="4" id="KW-0813">Transport</keyword>
<evidence type="ECO:0000256" key="3">
    <source>
        <dbReference type="ARBA" id="ARBA00005232"/>
    </source>
</evidence>
<evidence type="ECO:0000256" key="16">
    <source>
        <dbReference type="ARBA" id="ARBA00066910"/>
    </source>
</evidence>